<organism evidence="2 3">
    <name type="scientific">Actinosynnema pretiosum subsp. pretiosum</name>
    <dbReference type="NCBI Taxonomy" id="103721"/>
    <lineage>
        <taxon>Bacteria</taxon>
        <taxon>Bacillati</taxon>
        <taxon>Actinomycetota</taxon>
        <taxon>Actinomycetes</taxon>
        <taxon>Pseudonocardiales</taxon>
        <taxon>Pseudonocardiaceae</taxon>
        <taxon>Actinosynnema</taxon>
    </lineage>
</organism>
<feature type="region of interest" description="Disordered" evidence="1">
    <location>
        <begin position="329"/>
        <end position="355"/>
    </location>
</feature>
<gene>
    <name evidence="2" type="ORF">KCV87_02940</name>
</gene>
<name>A0AA45L8N1_9PSEU</name>
<reference evidence="2" key="1">
    <citation type="submission" date="2021-04" db="EMBL/GenBank/DDBJ databases">
        <title>Genomic sequence of Actinosynnema pretiosum subsp. pretiosum ATCC 31280 (C-14919).</title>
        <authorList>
            <person name="Bai L."/>
            <person name="Wang X."/>
            <person name="Xiao Y."/>
        </authorList>
    </citation>
    <scope>NUCLEOTIDE SEQUENCE</scope>
    <source>
        <strain evidence="2">ATCC 31280</strain>
    </source>
</reference>
<proteinExistence type="predicted"/>
<accession>A0AA45L8N1</accession>
<evidence type="ECO:0000313" key="2">
    <source>
        <dbReference type="EMBL" id="QUF05093.1"/>
    </source>
</evidence>
<evidence type="ECO:0000256" key="1">
    <source>
        <dbReference type="SAM" id="MobiDB-lite"/>
    </source>
</evidence>
<dbReference type="Proteomes" id="UP000677152">
    <property type="component" value="Chromosome"/>
</dbReference>
<dbReference type="AlphaFoldDB" id="A0AA45L8N1"/>
<sequence length="355" mass="38007">MDALPERVISLLRSPWPWELRWQGLASTVGELSDLVRTGLADTATIASVVEALLHGAGPAHRAALHGLVDRVLDLHAATCAGELPDPIVLAEWLLRVQTGFPELPEVRLAPYAPALGERGLAHYRRIALARFDALPVIAFGSLGFYDRERWALLRAAEELAEHTGDVDLHVLVLSRNLAGGWDYLRIATVLHEAGRPDEALDWTRRGLRATGGRGAATRLVDAAVDECLRVGRLDDAVDLRWRAFTTTPTSGAYLRLRGLAAPAGDWPVLRGRALTHLARHADTAALREVVTAELAASPAAGWLEHLRAELRRAGRAAELDALADLTADTGPAGQTEQAGPAGLVGPAKPVADTG</sequence>
<protein>
    <submittedName>
        <fullName evidence="2">Uncharacterized protein</fullName>
    </submittedName>
</protein>
<dbReference type="EMBL" id="CP073249">
    <property type="protein sequence ID" value="QUF05093.1"/>
    <property type="molecule type" value="Genomic_DNA"/>
</dbReference>
<evidence type="ECO:0000313" key="3">
    <source>
        <dbReference type="Proteomes" id="UP000677152"/>
    </source>
</evidence>